<evidence type="ECO:0000313" key="7">
    <source>
        <dbReference type="Proteomes" id="UP001609176"/>
    </source>
</evidence>
<dbReference type="Proteomes" id="UP001609176">
    <property type="component" value="Unassembled WGS sequence"/>
</dbReference>
<dbReference type="Proteomes" id="UP001609175">
    <property type="component" value="Unassembled WGS sequence"/>
</dbReference>
<feature type="region of interest" description="Disordered" evidence="1">
    <location>
        <begin position="119"/>
        <end position="143"/>
    </location>
</feature>
<reference evidence="6 7" key="1">
    <citation type="submission" date="2024-10" db="EMBL/GenBank/DDBJ databases">
        <authorList>
            <person name="Riesco R."/>
        </authorList>
    </citation>
    <scope>NUCLEOTIDE SEQUENCE [LARGE SCALE GENOMIC DNA]</scope>
    <source>
        <strain evidence="5 7">NCIMB 15448</strain>
        <strain evidence="3 6">NCIMB 15449</strain>
        <strain evidence="4 8">NCIMB 15450</strain>
    </source>
</reference>
<organism evidence="4 8">
    <name type="scientific">Antrihabitans spumae</name>
    <dbReference type="NCBI Taxonomy" id="3373370"/>
    <lineage>
        <taxon>Bacteria</taxon>
        <taxon>Bacillati</taxon>
        <taxon>Actinomycetota</taxon>
        <taxon>Actinomycetes</taxon>
        <taxon>Mycobacteriales</taxon>
        <taxon>Nocardiaceae</taxon>
        <taxon>Antrihabitans</taxon>
    </lineage>
</organism>
<evidence type="ECO:0000313" key="4">
    <source>
        <dbReference type="EMBL" id="MFH5228891.1"/>
    </source>
</evidence>
<evidence type="ECO:0000313" key="3">
    <source>
        <dbReference type="EMBL" id="MFH5209911.1"/>
    </source>
</evidence>
<feature type="compositionally biased region" description="Low complexity" evidence="1">
    <location>
        <begin position="119"/>
        <end position="136"/>
    </location>
</feature>
<dbReference type="RefSeq" id="WP_395115593.1">
    <property type="nucleotide sequence ID" value="NZ_JBIMSN010000041.1"/>
</dbReference>
<evidence type="ECO:0000313" key="8">
    <source>
        <dbReference type="Proteomes" id="UP001609219"/>
    </source>
</evidence>
<feature type="transmembrane region" description="Helical" evidence="2">
    <location>
        <begin position="74"/>
        <end position="89"/>
    </location>
</feature>
<accession>A0ABW7K1K5</accession>
<protein>
    <submittedName>
        <fullName evidence="4">DUF6114 domain-containing protein</fullName>
    </submittedName>
</protein>
<comment type="caution">
    <text evidence="4">The sequence shown here is derived from an EMBL/GenBank/DDBJ whole genome shotgun (WGS) entry which is preliminary data.</text>
</comment>
<feature type="transmembrane region" description="Helical" evidence="2">
    <location>
        <begin position="41"/>
        <end position="67"/>
    </location>
</feature>
<keyword evidence="2" id="KW-0812">Transmembrane</keyword>
<dbReference type="InterPro" id="IPR046096">
    <property type="entry name" value="DUF6114"/>
</dbReference>
<dbReference type="EMBL" id="JBIMSO010000058">
    <property type="protein sequence ID" value="MFH5209911.1"/>
    <property type="molecule type" value="Genomic_DNA"/>
</dbReference>
<evidence type="ECO:0000313" key="5">
    <source>
        <dbReference type="EMBL" id="MFH5244938.1"/>
    </source>
</evidence>
<dbReference type="Proteomes" id="UP001609219">
    <property type="component" value="Unassembled WGS sequence"/>
</dbReference>
<sequence length="143" mass="14954">MMKLIERFRQFRWSRPFWGGLFIIFAGAVIGWFPLGPVTEIIHLGIGGIGGYVCAVLLIAMGLTIWFKQSHRRAAALIAVIVSLISFPVSNLGGFIVGMMAGIIGGCLAFGWAPGDAAGTGASASGDGSESGANAEPTVEKVR</sequence>
<evidence type="ECO:0000256" key="1">
    <source>
        <dbReference type="SAM" id="MobiDB-lite"/>
    </source>
</evidence>
<keyword evidence="2" id="KW-1133">Transmembrane helix</keyword>
<dbReference type="EMBL" id="JBIMSN010000041">
    <property type="protein sequence ID" value="MFH5228891.1"/>
    <property type="molecule type" value="Genomic_DNA"/>
</dbReference>
<evidence type="ECO:0000256" key="2">
    <source>
        <dbReference type="SAM" id="Phobius"/>
    </source>
</evidence>
<keyword evidence="2" id="KW-0472">Membrane</keyword>
<evidence type="ECO:0000313" key="6">
    <source>
        <dbReference type="Proteomes" id="UP001609175"/>
    </source>
</evidence>
<feature type="transmembrane region" description="Helical" evidence="2">
    <location>
        <begin position="16"/>
        <end position="35"/>
    </location>
</feature>
<name>A0ABW7K1K5_9NOCA</name>
<proteinExistence type="predicted"/>
<dbReference type="EMBL" id="JBIMSP010000056">
    <property type="protein sequence ID" value="MFH5244938.1"/>
    <property type="molecule type" value="Genomic_DNA"/>
</dbReference>
<dbReference type="Pfam" id="PF19609">
    <property type="entry name" value="DUF6114"/>
    <property type="match status" value="1"/>
</dbReference>
<keyword evidence="8" id="KW-1185">Reference proteome</keyword>
<gene>
    <name evidence="5" type="ORF">ACHIPV_24110</name>
    <name evidence="3" type="ORF">ACHIPZ_17155</name>
    <name evidence="4" type="ORF">ACHIRB_09945</name>
</gene>